<dbReference type="EMBL" id="QYZD01000055">
    <property type="protein sequence ID" value="RJG16954.1"/>
    <property type="molecule type" value="Genomic_DNA"/>
</dbReference>
<keyword evidence="1" id="KW-0812">Transmembrane</keyword>
<sequence>MENATMWIIIGILVIDIIIVLCVVSSILRKKKNERQQEHEVMTRGIPASATITSLSPTTSMIDDQPVVLLALDVAMPNGESFPTEIRTAIHMINIPKFQEGAQIGVKVLAEHGTKRVAVLGTGMKTY</sequence>
<evidence type="ECO:0000256" key="1">
    <source>
        <dbReference type="SAM" id="Phobius"/>
    </source>
</evidence>
<comment type="caution">
    <text evidence="2">The sequence shown here is derived from an EMBL/GenBank/DDBJ whole genome shotgun (WGS) entry which is preliminary data.</text>
</comment>
<keyword evidence="1" id="KW-0472">Membrane</keyword>
<protein>
    <submittedName>
        <fullName evidence="2">Uncharacterized protein</fullName>
    </submittedName>
</protein>
<name>A0A3A3GDN6_PANTH</name>
<accession>A0A3A3GDN6</accession>
<evidence type="ECO:0000313" key="2">
    <source>
        <dbReference type="EMBL" id="RJG16954.1"/>
    </source>
</evidence>
<evidence type="ECO:0000313" key="3">
    <source>
        <dbReference type="Proteomes" id="UP000266177"/>
    </source>
</evidence>
<dbReference type="RefSeq" id="WP_119796635.1">
    <property type="nucleotide sequence ID" value="NZ_QYZD01000055.1"/>
</dbReference>
<gene>
    <name evidence="2" type="ORF">DQX05_28460</name>
</gene>
<organism evidence="2 3">
    <name type="scientific">Paenibacillus thiaminolyticus</name>
    <name type="common">Bacillus thiaminolyticus</name>
    <dbReference type="NCBI Taxonomy" id="49283"/>
    <lineage>
        <taxon>Bacteria</taxon>
        <taxon>Bacillati</taxon>
        <taxon>Bacillota</taxon>
        <taxon>Bacilli</taxon>
        <taxon>Bacillales</taxon>
        <taxon>Paenibacillaceae</taxon>
        <taxon>Paenibacillus</taxon>
    </lineage>
</organism>
<dbReference type="Proteomes" id="UP000266177">
    <property type="component" value="Unassembled WGS sequence"/>
</dbReference>
<dbReference type="AlphaFoldDB" id="A0A3A3GDN6"/>
<reference evidence="2 3" key="1">
    <citation type="submission" date="2018-09" db="EMBL/GenBank/DDBJ databases">
        <title>Paenibacillus SK2017-BO5.</title>
        <authorList>
            <person name="Piskunova J.V."/>
            <person name="Dubiley S.A."/>
            <person name="Severinov K.V."/>
        </authorList>
    </citation>
    <scope>NUCLEOTIDE SEQUENCE [LARGE SCALE GENOMIC DNA]</scope>
    <source>
        <strain evidence="2 3">BO5</strain>
    </source>
</reference>
<dbReference type="OrthoDB" id="2664158at2"/>
<feature type="transmembrane region" description="Helical" evidence="1">
    <location>
        <begin position="6"/>
        <end position="28"/>
    </location>
</feature>
<keyword evidence="1" id="KW-1133">Transmembrane helix</keyword>
<proteinExistence type="predicted"/>